<proteinExistence type="predicted"/>
<evidence type="ECO:0000313" key="3">
    <source>
        <dbReference type="EMBL" id="SDI47766.1"/>
    </source>
</evidence>
<evidence type="ECO:0000259" key="2">
    <source>
        <dbReference type="Pfam" id="PF00296"/>
    </source>
</evidence>
<dbReference type="InterPro" id="IPR011251">
    <property type="entry name" value="Luciferase-like_dom"/>
</dbReference>
<feature type="domain" description="Luciferase-like" evidence="2">
    <location>
        <begin position="21"/>
        <end position="227"/>
    </location>
</feature>
<dbReference type="PANTHER" id="PTHR43244:SF1">
    <property type="entry name" value="5,10-METHYLENETETRAHYDROMETHANOPTERIN REDUCTASE"/>
    <property type="match status" value="1"/>
</dbReference>
<evidence type="ECO:0000313" key="4">
    <source>
        <dbReference type="Proteomes" id="UP000198923"/>
    </source>
</evidence>
<keyword evidence="4" id="KW-1185">Reference proteome</keyword>
<dbReference type="RefSeq" id="WP_093175997.1">
    <property type="nucleotide sequence ID" value="NZ_FNCN01000057.1"/>
</dbReference>
<name>A0A1G8KWK9_9ACTN</name>
<dbReference type="Pfam" id="PF00296">
    <property type="entry name" value="Bac_luciferase"/>
    <property type="match status" value="1"/>
</dbReference>
<accession>A0A1G8KWK9</accession>
<dbReference type="GO" id="GO:0004497">
    <property type="term" value="F:monooxygenase activity"/>
    <property type="evidence" value="ECO:0007669"/>
    <property type="project" value="UniProtKB-KW"/>
</dbReference>
<gene>
    <name evidence="3" type="ORF">SAMN05421505_15711</name>
</gene>
<dbReference type="OrthoDB" id="9775082at2"/>
<dbReference type="InterPro" id="IPR036661">
    <property type="entry name" value="Luciferase-like_sf"/>
</dbReference>
<dbReference type="STRING" id="504805.SAMN05421505_15711"/>
<dbReference type="Gene3D" id="3.20.20.30">
    <property type="entry name" value="Luciferase-like domain"/>
    <property type="match status" value="1"/>
</dbReference>
<keyword evidence="3" id="KW-0503">Monooxygenase</keyword>
<reference evidence="3 4" key="1">
    <citation type="submission" date="2016-10" db="EMBL/GenBank/DDBJ databases">
        <authorList>
            <person name="de Groot N.N."/>
        </authorList>
    </citation>
    <scope>NUCLEOTIDE SEQUENCE [LARGE SCALE GENOMIC DNA]</scope>
    <source>
        <strain evidence="3 4">CPCC 201354</strain>
    </source>
</reference>
<sequence length="296" mass="31766">MADYGRAPEFGYFLVPNADDPLLETAKLVDSLGLDLIGVQDHPYQRRYVDTWTLLSMVAAVTERVKVFPDVASLPLRPPAVLAKAAASLDVLSGGRAELGLGAGAFWEAIEAFGGVRRTPKEAMDALEEAVAVIRQVWSGGSGLRFDGEHYTLSGAKAGPVPAHDMGIWLGVKGPRGLALLGRSADGWVPSSSWAPPERLPELNARIDEAAAGAGRDPAAIRRLYNVNGVITGGSSDGFLRGPVDQWVDELTDLVVAYGMDTFVLWPEGDQHEQLKVFAAEVVPAVREQVQREREG</sequence>
<dbReference type="Proteomes" id="UP000198923">
    <property type="component" value="Unassembled WGS sequence"/>
</dbReference>
<dbReference type="PANTHER" id="PTHR43244">
    <property type="match status" value="1"/>
</dbReference>
<dbReference type="AlphaFoldDB" id="A0A1G8KWK9"/>
<dbReference type="GO" id="GO:0016705">
    <property type="term" value="F:oxidoreductase activity, acting on paired donors, with incorporation or reduction of molecular oxygen"/>
    <property type="evidence" value="ECO:0007669"/>
    <property type="project" value="InterPro"/>
</dbReference>
<organism evidence="3 4">
    <name type="scientific">Sinosporangium album</name>
    <dbReference type="NCBI Taxonomy" id="504805"/>
    <lineage>
        <taxon>Bacteria</taxon>
        <taxon>Bacillati</taxon>
        <taxon>Actinomycetota</taxon>
        <taxon>Actinomycetes</taxon>
        <taxon>Streptosporangiales</taxon>
        <taxon>Streptosporangiaceae</taxon>
        <taxon>Sinosporangium</taxon>
    </lineage>
</organism>
<protein>
    <submittedName>
        <fullName evidence="3">Luciferase-like monooxygenase</fullName>
    </submittedName>
</protein>
<dbReference type="EMBL" id="FNCN01000057">
    <property type="protein sequence ID" value="SDI47766.1"/>
    <property type="molecule type" value="Genomic_DNA"/>
</dbReference>
<dbReference type="SUPFAM" id="SSF51679">
    <property type="entry name" value="Bacterial luciferase-like"/>
    <property type="match status" value="1"/>
</dbReference>
<keyword evidence="1" id="KW-0560">Oxidoreductase</keyword>
<evidence type="ECO:0000256" key="1">
    <source>
        <dbReference type="ARBA" id="ARBA00023002"/>
    </source>
</evidence>
<dbReference type="InterPro" id="IPR050564">
    <property type="entry name" value="F420-G6PD/mer"/>
</dbReference>